<organism evidence="10 11">
    <name type="scientific">Candidatus Nitronereus thalassa</name>
    <dbReference type="NCBI Taxonomy" id="3020898"/>
    <lineage>
        <taxon>Bacteria</taxon>
        <taxon>Pseudomonadati</taxon>
        <taxon>Nitrospirota</taxon>
        <taxon>Nitrospiria</taxon>
        <taxon>Nitrospirales</taxon>
        <taxon>Nitrospiraceae</taxon>
        <taxon>Candidatus Nitronereus</taxon>
    </lineage>
</organism>
<keyword evidence="5" id="KW-0574">Periplasm</keyword>
<dbReference type="PROSITE" id="PS51007">
    <property type="entry name" value="CYTC"/>
    <property type="match status" value="2"/>
</dbReference>
<evidence type="ECO:0000256" key="5">
    <source>
        <dbReference type="ARBA" id="ARBA00022764"/>
    </source>
</evidence>
<dbReference type="Proteomes" id="UP001250932">
    <property type="component" value="Unassembled WGS sequence"/>
</dbReference>
<evidence type="ECO:0000256" key="3">
    <source>
        <dbReference type="ARBA" id="ARBA00022723"/>
    </source>
</evidence>
<evidence type="ECO:0000313" key="10">
    <source>
        <dbReference type="EMBL" id="MDT7043138.1"/>
    </source>
</evidence>
<comment type="caution">
    <text evidence="10">The sequence shown here is derived from an EMBL/GenBank/DDBJ whole genome shotgun (WGS) entry which is preliminary data.</text>
</comment>
<dbReference type="InterPro" id="IPR009056">
    <property type="entry name" value="Cyt_c-like_dom"/>
</dbReference>
<dbReference type="Gene3D" id="1.10.760.10">
    <property type="entry name" value="Cytochrome c-like domain"/>
    <property type="match status" value="2"/>
</dbReference>
<feature type="domain" description="Cytochrome c" evidence="9">
    <location>
        <begin position="55"/>
        <end position="160"/>
    </location>
</feature>
<keyword evidence="10" id="KW-0575">Peroxidase</keyword>
<comment type="subcellular location">
    <subcellularLocation>
        <location evidence="1">Periplasm</location>
    </subcellularLocation>
</comment>
<dbReference type="PANTHER" id="PTHR30600">
    <property type="entry name" value="CYTOCHROME C PEROXIDASE-RELATED"/>
    <property type="match status" value="1"/>
</dbReference>
<dbReference type="InterPro" id="IPR036909">
    <property type="entry name" value="Cyt_c-like_dom_sf"/>
</dbReference>
<sequence length="346" mass="37742">MKWNKNLNFVLGLTMGIVVGGMTISHAQTEIQLTLPLGLERESLIIPENNPLTKEKVALGKLLFFDKRLSANHTIACASCHMPTLAFTDGQPVSTGIHRQQGGRSAPTAINRAFSSAQFWDGRAATLEDQSVGPFTNPIEHGFANHDELVAKVKGIAGYKPLFEQAFGSGEATVELIGKAIASFQRTLLSGNSAYDQFGIGGKESALSANAQNGFRVFVGKGQCLRCHFGFNFTDERFHNLGVDWDKDHIDVGRYGVTKNPKDLGAFKTPTLREIAKTAPYMHDGRFATLGQVIDFYDQGGISNPHLDPVIKPLGLTDQEKEDLVEFLHGLNGEGWEVTPPSTFPK</sequence>
<keyword evidence="7 8" id="KW-0408">Iron</keyword>
<dbReference type="EMBL" id="JAQOUE010000001">
    <property type="protein sequence ID" value="MDT7043138.1"/>
    <property type="molecule type" value="Genomic_DNA"/>
</dbReference>
<accession>A0ABU3KA13</accession>
<feature type="domain" description="Cytochrome c" evidence="9">
    <location>
        <begin position="209"/>
        <end position="332"/>
    </location>
</feature>
<evidence type="ECO:0000256" key="4">
    <source>
        <dbReference type="ARBA" id="ARBA00022729"/>
    </source>
</evidence>
<evidence type="ECO:0000256" key="7">
    <source>
        <dbReference type="ARBA" id="ARBA00023004"/>
    </source>
</evidence>
<evidence type="ECO:0000256" key="8">
    <source>
        <dbReference type="PROSITE-ProRule" id="PRU00433"/>
    </source>
</evidence>
<dbReference type="PIRSF" id="PIRSF000294">
    <property type="entry name" value="Cytochrome-c_peroxidase"/>
    <property type="match status" value="1"/>
</dbReference>
<evidence type="ECO:0000256" key="6">
    <source>
        <dbReference type="ARBA" id="ARBA00023002"/>
    </source>
</evidence>
<dbReference type="GO" id="GO:0004601">
    <property type="term" value="F:peroxidase activity"/>
    <property type="evidence" value="ECO:0007669"/>
    <property type="project" value="UniProtKB-KW"/>
</dbReference>
<keyword evidence="3 8" id="KW-0479">Metal-binding</keyword>
<keyword evidence="6" id="KW-0560">Oxidoreductase</keyword>
<dbReference type="InterPro" id="IPR026259">
    <property type="entry name" value="MauG/Cytc_peroxidase"/>
</dbReference>
<dbReference type="RefSeq" id="WP_313833636.1">
    <property type="nucleotide sequence ID" value="NZ_JAQOUE010000001.1"/>
</dbReference>
<dbReference type="PANTHER" id="PTHR30600:SF10">
    <property type="entry name" value="BLL6722 PROTEIN"/>
    <property type="match status" value="1"/>
</dbReference>
<evidence type="ECO:0000259" key="9">
    <source>
        <dbReference type="PROSITE" id="PS51007"/>
    </source>
</evidence>
<keyword evidence="2 8" id="KW-0349">Heme</keyword>
<dbReference type="InterPro" id="IPR004852">
    <property type="entry name" value="Di-haem_cyt_c_peroxidsae"/>
</dbReference>
<name>A0ABU3KA13_9BACT</name>
<protein>
    <submittedName>
        <fullName evidence="10">Cytochrome c peroxidase</fullName>
    </submittedName>
</protein>
<keyword evidence="11" id="KW-1185">Reference proteome</keyword>
<evidence type="ECO:0000313" key="11">
    <source>
        <dbReference type="Proteomes" id="UP001250932"/>
    </source>
</evidence>
<proteinExistence type="predicted"/>
<evidence type="ECO:0000256" key="1">
    <source>
        <dbReference type="ARBA" id="ARBA00004418"/>
    </source>
</evidence>
<dbReference type="InterPro" id="IPR051395">
    <property type="entry name" value="Cytochrome_c_Peroxidase/MauG"/>
</dbReference>
<gene>
    <name evidence="10" type="ORF">PPG34_12325</name>
</gene>
<reference evidence="10 11" key="1">
    <citation type="journal article" date="2023" name="ISME J.">
        <title>Cultivation and genomic characterization of novel and ubiquitous marine nitrite-oxidizing bacteria from the Nitrospirales.</title>
        <authorList>
            <person name="Mueller A.J."/>
            <person name="Daebeler A."/>
            <person name="Herbold C.W."/>
            <person name="Kirkegaard R.H."/>
            <person name="Daims H."/>
        </authorList>
    </citation>
    <scope>NUCLEOTIDE SEQUENCE [LARGE SCALE GENOMIC DNA]</scope>
    <source>
        <strain evidence="10 11">EB</strain>
    </source>
</reference>
<dbReference type="SUPFAM" id="SSF46626">
    <property type="entry name" value="Cytochrome c"/>
    <property type="match status" value="2"/>
</dbReference>
<dbReference type="Pfam" id="PF03150">
    <property type="entry name" value="CCP_MauG"/>
    <property type="match status" value="1"/>
</dbReference>
<keyword evidence="4" id="KW-0732">Signal</keyword>
<evidence type="ECO:0000256" key="2">
    <source>
        <dbReference type="ARBA" id="ARBA00022617"/>
    </source>
</evidence>